<name>A0A645EMD1_9ZZZZ</name>
<accession>A0A645EMD1</accession>
<organism evidence="1">
    <name type="scientific">bioreactor metagenome</name>
    <dbReference type="NCBI Taxonomy" id="1076179"/>
    <lineage>
        <taxon>unclassified sequences</taxon>
        <taxon>metagenomes</taxon>
        <taxon>ecological metagenomes</taxon>
    </lineage>
</organism>
<evidence type="ECO:0000313" key="1">
    <source>
        <dbReference type="EMBL" id="MPN02432.1"/>
    </source>
</evidence>
<dbReference type="EMBL" id="VSSQ01048382">
    <property type="protein sequence ID" value="MPN02432.1"/>
    <property type="molecule type" value="Genomic_DNA"/>
</dbReference>
<dbReference type="AlphaFoldDB" id="A0A645EMD1"/>
<sequence length="251" mass="28297">MVTVEILLDGIDPDGQRERLEEAEQRSQLVVDHQCMAVTAAGGRKQHGHVCQRLVVHKIEQMLEQPRIRSAIHRTGHDEQIGRFNRRDVGFHCGGQLAAIQRARELRPHIAQFHHTHVHSNLLAERGDQFLDQHQRARGTLQIAGYGNDFQLARHFDITPELKPHSASGVQHISERRASCLMLENQRVTKNQQHLACCIASTLRTDCCPASNEAAHSCPPQIVHRPTHEHRAAIRGKGAAVAARIKRRNLQ</sequence>
<proteinExistence type="predicted"/>
<comment type="caution">
    <text evidence="1">The sequence shown here is derived from an EMBL/GenBank/DDBJ whole genome shotgun (WGS) entry which is preliminary data.</text>
</comment>
<reference evidence="1" key="1">
    <citation type="submission" date="2019-08" db="EMBL/GenBank/DDBJ databases">
        <authorList>
            <person name="Kucharzyk K."/>
            <person name="Murdoch R.W."/>
            <person name="Higgins S."/>
            <person name="Loffler F."/>
        </authorList>
    </citation>
    <scope>NUCLEOTIDE SEQUENCE</scope>
</reference>
<protein>
    <submittedName>
        <fullName evidence="1">Uncharacterized protein</fullName>
    </submittedName>
</protein>
<gene>
    <name evidence="1" type="ORF">SDC9_149648</name>
</gene>